<dbReference type="EMBL" id="CP009976">
    <property type="protein sequence ID" value="AIZ41689.1"/>
    <property type="molecule type" value="Genomic_DNA"/>
</dbReference>
<dbReference type="GO" id="GO:0005829">
    <property type="term" value="C:cytosol"/>
    <property type="evidence" value="ECO:0007669"/>
    <property type="project" value="TreeGrafter"/>
</dbReference>
<protein>
    <submittedName>
        <fullName evidence="8">Transcriptional regulator</fullName>
    </submittedName>
</protein>
<evidence type="ECO:0000259" key="7">
    <source>
        <dbReference type="PROSITE" id="PS51755"/>
    </source>
</evidence>
<dbReference type="Pfam" id="PF00072">
    <property type="entry name" value="Response_reg"/>
    <property type="match status" value="1"/>
</dbReference>
<dbReference type="PANTHER" id="PTHR48111">
    <property type="entry name" value="REGULATOR OF RPOS"/>
    <property type="match status" value="1"/>
</dbReference>
<dbReference type="PANTHER" id="PTHR48111:SF40">
    <property type="entry name" value="PHOSPHATE REGULON TRANSCRIPTIONAL REGULATORY PROTEIN PHOB"/>
    <property type="match status" value="1"/>
</dbReference>
<dbReference type="SMART" id="SM00862">
    <property type="entry name" value="Trans_reg_C"/>
    <property type="match status" value="1"/>
</dbReference>
<evidence type="ECO:0000256" key="4">
    <source>
        <dbReference type="PROSITE-ProRule" id="PRU00169"/>
    </source>
</evidence>
<dbReference type="KEGG" id="cbat:M666_08925"/>
<dbReference type="InterPro" id="IPR001867">
    <property type="entry name" value="OmpR/PhoB-type_DNA-bd"/>
</dbReference>
<feature type="domain" description="Response regulatory" evidence="6">
    <location>
        <begin position="8"/>
        <end position="122"/>
    </location>
</feature>
<accession>A0AAU8S0S9</accession>
<evidence type="ECO:0000256" key="3">
    <source>
        <dbReference type="ARBA" id="ARBA00023125"/>
    </source>
</evidence>
<dbReference type="CDD" id="cd00383">
    <property type="entry name" value="trans_reg_C"/>
    <property type="match status" value="1"/>
</dbReference>
<dbReference type="InterPro" id="IPR036388">
    <property type="entry name" value="WH-like_DNA-bd_sf"/>
</dbReference>
<sequence>MMQPDKYAILLVEDDESLGYLLSEYLKMKNFLVTWVKSGLEAIAIIETDVFQLAILDVMMPEMDGYTLASKMKSQFPELPFLFLTARSLKIDVLKGFSLGAVDYLKKPIDEEELVVRINVLLDRLVPKENLVQESNMLLSIGGYKFDVINQQLKYQETLIKLTSREAELLQLLVENKNQLCSHKDILVRLWGKNDYFNRKSLNVFVSHLRKYLSHDSAIKLDNIHRKGFILVVKE</sequence>
<feature type="DNA-binding region" description="OmpR/PhoB-type" evidence="5">
    <location>
        <begin position="136"/>
        <end position="235"/>
    </location>
</feature>
<dbReference type="Proteomes" id="UP000030786">
    <property type="component" value="Chromosome"/>
</dbReference>
<keyword evidence="1 4" id="KW-0597">Phosphoprotein</keyword>
<dbReference type="CDD" id="cd17574">
    <property type="entry name" value="REC_OmpR"/>
    <property type="match status" value="1"/>
</dbReference>
<keyword evidence="2" id="KW-0902">Two-component regulatory system</keyword>
<dbReference type="InterPro" id="IPR001789">
    <property type="entry name" value="Sig_transdc_resp-reg_receiver"/>
</dbReference>
<reference evidence="8 9" key="1">
    <citation type="journal article" date="2014" name="Environ. Microbiol.">
        <title>Contrasting genomic patterns and infection strategies of two co-existing Bacteroidetes podovirus genera.</title>
        <authorList>
            <person name="Holmfeldt K."/>
            <person name="Howard-Varona C."/>
            <person name="Solonenko N."/>
            <person name="Sullivan M.B."/>
        </authorList>
    </citation>
    <scope>NUCLEOTIDE SEQUENCE [LARGE SCALE GENOMIC DNA]</scope>
    <source>
        <strain evidence="8 9">18</strain>
    </source>
</reference>
<dbReference type="Gene3D" id="3.40.50.2300">
    <property type="match status" value="1"/>
</dbReference>
<name>A0AAU8S0S9_9FLAO</name>
<dbReference type="SUPFAM" id="SSF46894">
    <property type="entry name" value="C-terminal effector domain of the bipartite response regulators"/>
    <property type="match status" value="1"/>
</dbReference>
<dbReference type="SMART" id="SM00448">
    <property type="entry name" value="REC"/>
    <property type="match status" value="1"/>
</dbReference>
<evidence type="ECO:0000256" key="1">
    <source>
        <dbReference type="ARBA" id="ARBA00022553"/>
    </source>
</evidence>
<dbReference type="InterPro" id="IPR011006">
    <property type="entry name" value="CheY-like_superfamily"/>
</dbReference>
<dbReference type="GeneID" id="78060860"/>
<dbReference type="Gene3D" id="1.10.10.10">
    <property type="entry name" value="Winged helix-like DNA-binding domain superfamily/Winged helix DNA-binding domain"/>
    <property type="match status" value="1"/>
</dbReference>
<dbReference type="GO" id="GO:0000976">
    <property type="term" value="F:transcription cis-regulatory region binding"/>
    <property type="evidence" value="ECO:0007669"/>
    <property type="project" value="TreeGrafter"/>
</dbReference>
<organism evidence="8 9">
    <name type="scientific">Cellulophaga baltica 18</name>
    <dbReference type="NCBI Taxonomy" id="1348584"/>
    <lineage>
        <taxon>Bacteria</taxon>
        <taxon>Pseudomonadati</taxon>
        <taxon>Bacteroidota</taxon>
        <taxon>Flavobacteriia</taxon>
        <taxon>Flavobacteriales</taxon>
        <taxon>Flavobacteriaceae</taxon>
        <taxon>Cellulophaga</taxon>
    </lineage>
</organism>
<dbReference type="PROSITE" id="PS51755">
    <property type="entry name" value="OMPR_PHOB"/>
    <property type="match status" value="1"/>
</dbReference>
<dbReference type="AlphaFoldDB" id="A0AAU8S0S9"/>
<keyword evidence="3 5" id="KW-0238">DNA-binding</keyword>
<dbReference type="SUPFAM" id="SSF52172">
    <property type="entry name" value="CheY-like"/>
    <property type="match status" value="1"/>
</dbReference>
<evidence type="ECO:0000313" key="9">
    <source>
        <dbReference type="Proteomes" id="UP000030786"/>
    </source>
</evidence>
<evidence type="ECO:0000313" key="8">
    <source>
        <dbReference type="EMBL" id="AIZ41689.1"/>
    </source>
</evidence>
<dbReference type="GO" id="GO:0000156">
    <property type="term" value="F:phosphorelay response regulator activity"/>
    <property type="evidence" value="ECO:0007669"/>
    <property type="project" value="TreeGrafter"/>
</dbReference>
<dbReference type="GO" id="GO:0032993">
    <property type="term" value="C:protein-DNA complex"/>
    <property type="evidence" value="ECO:0007669"/>
    <property type="project" value="TreeGrafter"/>
</dbReference>
<gene>
    <name evidence="8" type="ORF">M666_08925</name>
</gene>
<feature type="modified residue" description="4-aspartylphosphate" evidence="4">
    <location>
        <position position="57"/>
    </location>
</feature>
<dbReference type="GO" id="GO:0006355">
    <property type="term" value="P:regulation of DNA-templated transcription"/>
    <property type="evidence" value="ECO:0007669"/>
    <property type="project" value="InterPro"/>
</dbReference>
<evidence type="ECO:0000256" key="2">
    <source>
        <dbReference type="ARBA" id="ARBA00023012"/>
    </source>
</evidence>
<dbReference type="RefSeq" id="WP_039325512.1">
    <property type="nucleotide sequence ID" value="NZ_CP009976.1"/>
</dbReference>
<dbReference type="PROSITE" id="PS50110">
    <property type="entry name" value="RESPONSE_REGULATORY"/>
    <property type="match status" value="1"/>
</dbReference>
<proteinExistence type="predicted"/>
<feature type="domain" description="OmpR/PhoB-type" evidence="7">
    <location>
        <begin position="136"/>
        <end position="235"/>
    </location>
</feature>
<evidence type="ECO:0000259" key="6">
    <source>
        <dbReference type="PROSITE" id="PS50110"/>
    </source>
</evidence>
<evidence type="ECO:0000256" key="5">
    <source>
        <dbReference type="PROSITE-ProRule" id="PRU01091"/>
    </source>
</evidence>
<dbReference type="InterPro" id="IPR016032">
    <property type="entry name" value="Sig_transdc_resp-reg_C-effctor"/>
</dbReference>
<dbReference type="Pfam" id="PF00486">
    <property type="entry name" value="Trans_reg_C"/>
    <property type="match status" value="1"/>
</dbReference>
<dbReference type="InterPro" id="IPR039420">
    <property type="entry name" value="WalR-like"/>
</dbReference>